<dbReference type="AlphaFoldDB" id="A0AA88SWM1"/>
<protein>
    <submittedName>
        <fullName evidence="2">Uncharacterized protein</fullName>
    </submittedName>
</protein>
<name>A0AA88SWM1_CHASR</name>
<dbReference type="EMBL" id="JAUPFM010000006">
    <property type="protein sequence ID" value="KAK2848734.1"/>
    <property type="molecule type" value="Genomic_DNA"/>
</dbReference>
<proteinExistence type="predicted"/>
<dbReference type="Proteomes" id="UP001187415">
    <property type="component" value="Unassembled WGS sequence"/>
</dbReference>
<feature type="compositionally biased region" description="Basic and acidic residues" evidence="1">
    <location>
        <begin position="27"/>
        <end position="44"/>
    </location>
</feature>
<evidence type="ECO:0000313" key="2">
    <source>
        <dbReference type="EMBL" id="KAK2848734.1"/>
    </source>
</evidence>
<evidence type="ECO:0000256" key="1">
    <source>
        <dbReference type="SAM" id="MobiDB-lite"/>
    </source>
</evidence>
<sequence length="167" mass="17508">MPRHPMAINPPTSLQPAACEPLPSPRRRAEGTHGRGEGGTEARGRRSSGGRIPRFLVCFPLLVLSADGRRASGATLQQLAQLDANCVLAAAGASGCRGCSSHTTSQVMHVLHGCHVMGCKTGAHGSPMLSDKKKTARPIVLSTRQQQHLEGCRGGNLSACICMDGYS</sequence>
<evidence type="ECO:0000313" key="3">
    <source>
        <dbReference type="Proteomes" id="UP001187415"/>
    </source>
</evidence>
<reference evidence="2" key="1">
    <citation type="submission" date="2023-07" db="EMBL/GenBank/DDBJ databases">
        <title>Chromosome-level Genome Assembly of Striped Snakehead (Channa striata).</title>
        <authorList>
            <person name="Liu H."/>
        </authorList>
    </citation>
    <scope>NUCLEOTIDE SEQUENCE</scope>
    <source>
        <strain evidence="2">Gz</strain>
        <tissue evidence="2">Muscle</tissue>
    </source>
</reference>
<keyword evidence="3" id="KW-1185">Reference proteome</keyword>
<gene>
    <name evidence="2" type="ORF">Q5P01_008568</name>
</gene>
<organism evidence="2 3">
    <name type="scientific">Channa striata</name>
    <name type="common">Snakehead murrel</name>
    <name type="synonym">Ophicephalus striatus</name>
    <dbReference type="NCBI Taxonomy" id="64152"/>
    <lineage>
        <taxon>Eukaryota</taxon>
        <taxon>Metazoa</taxon>
        <taxon>Chordata</taxon>
        <taxon>Craniata</taxon>
        <taxon>Vertebrata</taxon>
        <taxon>Euteleostomi</taxon>
        <taxon>Actinopterygii</taxon>
        <taxon>Neopterygii</taxon>
        <taxon>Teleostei</taxon>
        <taxon>Neoteleostei</taxon>
        <taxon>Acanthomorphata</taxon>
        <taxon>Anabantaria</taxon>
        <taxon>Anabantiformes</taxon>
        <taxon>Channoidei</taxon>
        <taxon>Channidae</taxon>
        <taxon>Channa</taxon>
    </lineage>
</organism>
<feature type="region of interest" description="Disordered" evidence="1">
    <location>
        <begin position="1"/>
        <end position="48"/>
    </location>
</feature>
<accession>A0AA88SWM1</accession>
<comment type="caution">
    <text evidence="2">The sequence shown here is derived from an EMBL/GenBank/DDBJ whole genome shotgun (WGS) entry which is preliminary data.</text>
</comment>